<dbReference type="AlphaFoldDB" id="A0A136A6G2"/>
<dbReference type="RefSeq" id="WP_068371866.1">
    <property type="nucleotide sequence ID" value="NZ_LSNE01000002.1"/>
</dbReference>
<comment type="caution">
    <text evidence="3">The sequence shown here is derived from an EMBL/GenBank/DDBJ whole genome shotgun (WGS) entry which is preliminary data.</text>
</comment>
<evidence type="ECO:0000313" key="4">
    <source>
        <dbReference type="Proteomes" id="UP000070299"/>
    </source>
</evidence>
<evidence type="ECO:0000313" key="3">
    <source>
        <dbReference type="EMBL" id="KXI30817.1"/>
    </source>
</evidence>
<keyword evidence="4" id="KW-1185">Reference proteome</keyword>
<proteinExistence type="predicted"/>
<evidence type="ECO:0000256" key="1">
    <source>
        <dbReference type="SAM" id="MobiDB-lite"/>
    </source>
</evidence>
<dbReference type="EMBL" id="LSNE01000002">
    <property type="protein sequence ID" value="KXI30817.1"/>
    <property type="molecule type" value="Genomic_DNA"/>
</dbReference>
<organism evidence="3 4">
    <name type="scientific">Paraglaciecola hydrolytica</name>
    <dbReference type="NCBI Taxonomy" id="1799789"/>
    <lineage>
        <taxon>Bacteria</taxon>
        <taxon>Pseudomonadati</taxon>
        <taxon>Pseudomonadota</taxon>
        <taxon>Gammaproteobacteria</taxon>
        <taxon>Alteromonadales</taxon>
        <taxon>Alteromonadaceae</taxon>
        <taxon>Paraglaciecola</taxon>
    </lineage>
</organism>
<gene>
    <name evidence="3" type="ORF">AX660_05245</name>
</gene>
<evidence type="ECO:0000256" key="2">
    <source>
        <dbReference type="SAM" id="Phobius"/>
    </source>
</evidence>
<sequence>MFITSTAHKRVPSSASQSEQVKTLNDTSDKAFTFNIKRLLVAAGLLIILLAFAIGTAFFEQLAQIHTMLLHAFELILGMVAGLLGGEVIAKSEKS</sequence>
<name>A0A136A6G2_9ALTE</name>
<feature type="transmembrane region" description="Helical" evidence="2">
    <location>
        <begin position="39"/>
        <end position="59"/>
    </location>
</feature>
<keyword evidence="2" id="KW-1133">Transmembrane helix</keyword>
<feature type="transmembrane region" description="Helical" evidence="2">
    <location>
        <begin position="65"/>
        <end position="90"/>
    </location>
</feature>
<reference evidence="4" key="1">
    <citation type="submission" date="2016-02" db="EMBL/GenBank/DDBJ databases">
        <authorList>
            <person name="Schultz-Johansen M."/>
            <person name="Glaring M.A."/>
            <person name="Bech P.K."/>
            <person name="Stougaard P."/>
        </authorList>
    </citation>
    <scope>NUCLEOTIDE SEQUENCE [LARGE SCALE GENOMIC DNA]</scope>
    <source>
        <strain evidence="4">S66</strain>
    </source>
</reference>
<keyword evidence="2" id="KW-0472">Membrane</keyword>
<feature type="region of interest" description="Disordered" evidence="1">
    <location>
        <begin position="1"/>
        <end position="20"/>
    </location>
</feature>
<accession>A0A136A6G2</accession>
<dbReference type="Proteomes" id="UP000070299">
    <property type="component" value="Unassembled WGS sequence"/>
</dbReference>
<keyword evidence="2" id="KW-0812">Transmembrane</keyword>
<protein>
    <submittedName>
        <fullName evidence="3">Uncharacterized protein</fullName>
    </submittedName>
</protein>